<evidence type="ECO:0000256" key="2">
    <source>
        <dbReference type="ARBA" id="ARBA00022525"/>
    </source>
</evidence>
<dbReference type="SMART" id="SM00020">
    <property type="entry name" value="Tryp_SPc"/>
    <property type="match status" value="1"/>
</dbReference>
<evidence type="ECO:0000313" key="9">
    <source>
        <dbReference type="EMBL" id="KAF2901355.1"/>
    </source>
</evidence>
<evidence type="ECO:0000256" key="6">
    <source>
        <dbReference type="ARBA" id="ARBA00023157"/>
    </source>
</evidence>
<evidence type="ECO:0000256" key="1">
    <source>
        <dbReference type="ARBA" id="ARBA00004613"/>
    </source>
</evidence>
<keyword evidence="5 7" id="KW-0720">Serine protease</keyword>
<organism evidence="9 10">
    <name type="scientific">Ignelater luminosus</name>
    <name type="common">Cucubano</name>
    <name type="synonym">Pyrophorus luminosus</name>
    <dbReference type="NCBI Taxonomy" id="2038154"/>
    <lineage>
        <taxon>Eukaryota</taxon>
        <taxon>Metazoa</taxon>
        <taxon>Ecdysozoa</taxon>
        <taxon>Arthropoda</taxon>
        <taxon>Hexapoda</taxon>
        <taxon>Insecta</taxon>
        <taxon>Pterygota</taxon>
        <taxon>Neoptera</taxon>
        <taxon>Endopterygota</taxon>
        <taxon>Coleoptera</taxon>
        <taxon>Polyphaga</taxon>
        <taxon>Elateriformia</taxon>
        <taxon>Elateroidea</taxon>
        <taxon>Elateridae</taxon>
        <taxon>Agrypninae</taxon>
        <taxon>Pyrophorini</taxon>
        <taxon>Ignelater</taxon>
    </lineage>
</organism>
<dbReference type="Gene3D" id="2.40.10.10">
    <property type="entry name" value="Trypsin-like serine proteases"/>
    <property type="match status" value="1"/>
</dbReference>
<gene>
    <name evidence="9" type="ORF">ILUMI_04830</name>
</gene>
<comment type="subcellular location">
    <subcellularLocation>
        <location evidence="1">Secreted</location>
    </subcellularLocation>
</comment>
<accession>A0A8K0D880</accession>
<evidence type="ECO:0000313" key="10">
    <source>
        <dbReference type="Proteomes" id="UP000801492"/>
    </source>
</evidence>
<name>A0A8K0D880_IGNLU</name>
<dbReference type="InterPro" id="IPR001254">
    <property type="entry name" value="Trypsin_dom"/>
</dbReference>
<protein>
    <recommendedName>
        <fullName evidence="8">Peptidase S1 domain-containing protein</fullName>
    </recommendedName>
</protein>
<evidence type="ECO:0000256" key="5">
    <source>
        <dbReference type="ARBA" id="ARBA00022825"/>
    </source>
</evidence>
<dbReference type="GO" id="GO:0005576">
    <property type="term" value="C:extracellular region"/>
    <property type="evidence" value="ECO:0007669"/>
    <property type="project" value="UniProtKB-SubCell"/>
</dbReference>
<dbReference type="SUPFAM" id="SSF50494">
    <property type="entry name" value="Trypsin-like serine proteases"/>
    <property type="match status" value="1"/>
</dbReference>
<comment type="caution">
    <text evidence="9">The sequence shown here is derived from an EMBL/GenBank/DDBJ whole genome shotgun (WGS) entry which is preliminary data.</text>
</comment>
<reference evidence="9" key="1">
    <citation type="submission" date="2019-08" db="EMBL/GenBank/DDBJ databases">
        <title>The genome of the North American firefly Photinus pyralis.</title>
        <authorList>
            <consortium name="Photinus pyralis genome working group"/>
            <person name="Fallon T.R."/>
            <person name="Sander Lower S.E."/>
            <person name="Weng J.-K."/>
        </authorList>
    </citation>
    <scope>NUCLEOTIDE SEQUENCE</scope>
    <source>
        <strain evidence="9">TRF0915ILg1</strain>
        <tissue evidence="9">Whole body</tissue>
    </source>
</reference>
<keyword evidence="10" id="KW-1185">Reference proteome</keyword>
<keyword evidence="3 7" id="KW-0645">Protease</keyword>
<dbReference type="InterPro" id="IPR033116">
    <property type="entry name" value="TRYPSIN_SER"/>
</dbReference>
<dbReference type="PROSITE" id="PS00135">
    <property type="entry name" value="TRYPSIN_SER"/>
    <property type="match status" value="1"/>
</dbReference>
<dbReference type="InterPro" id="IPR043504">
    <property type="entry name" value="Peptidase_S1_PA_chymotrypsin"/>
</dbReference>
<dbReference type="InterPro" id="IPR009003">
    <property type="entry name" value="Peptidase_S1_PA"/>
</dbReference>
<dbReference type="GO" id="GO:0006508">
    <property type="term" value="P:proteolysis"/>
    <property type="evidence" value="ECO:0007669"/>
    <property type="project" value="UniProtKB-KW"/>
</dbReference>
<dbReference type="PROSITE" id="PS50240">
    <property type="entry name" value="TRYPSIN_DOM"/>
    <property type="match status" value="1"/>
</dbReference>
<proteinExistence type="predicted"/>
<evidence type="ECO:0000259" key="8">
    <source>
        <dbReference type="PROSITE" id="PS50240"/>
    </source>
</evidence>
<dbReference type="InterPro" id="IPR018114">
    <property type="entry name" value="TRYPSIN_HIS"/>
</dbReference>
<dbReference type="FunFam" id="2.40.10.10:FF:000015">
    <property type="entry name" value="Atrial natriuretic peptide-converting enzyme"/>
    <property type="match status" value="1"/>
</dbReference>
<evidence type="ECO:0000256" key="3">
    <source>
        <dbReference type="ARBA" id="ARBA00022670"/>
    </source>
</evidence>
<dbReference type="PRINTS" id="PR00722">
    <property type="entry name" value="CHYMOTRYPSIN"/>
</dbReference>
<dbReference type="Pfam" id="PF00089">
    <property type="entry name" value="Trypsin"/>
    <property type="match status" value="1"/>
</dbReference>
<keyword evidence="2" id="KW-0964">Secreted</keyword>
<dbReference type="CDD" id="cd00190">
    <property type="entry name" value="Tryp_SPc"/>
    <property type="match status" value="1"/>
</dbReference>
<dbReference type="EMBL" id="VTPC01001680">
    <property type="protein sequence ID" value="KAF2901355.1"/>
    <property type="molecule type" value="Genomic_DNA"/>
</dbReference>
<dbReference type="InterPro" id="IPR051333">
    <property type="entry name" value="CLIP_Serine_Protease"/>
</dbReference>
<keyword evidence="4 7" id="KW-0378">Hydrolase</keyword>
<dbReference type="GO" id="GO:0004252">
    <property type="term" value="F:serine-type endopeptidase activity"/>
    <property type="evidence" value="ECO:0007669"/>
    <property type="project" value="InterPro"/>
</dbReference>
<dbReference type="PROSITE" id="PS00134">
    <property type="entry name" value="TRYPSIN_HIS"/>
    <property type="match status" value="1"/>
</dbReference>
<dbReference type="AlphaFoldDB" id="A0A8K0D880"/>
<dbReference type="InterPro" id="IPR001314">
    <property type="entry name" value="Peptidase_S1A"/>
</dbReference>
<sequence length="447" mass="49360">MTVGDRPNEHHNLLWFHVVQNTFYNSASERIVNKTMLQNSNIIVIAVLVSIKYGLCQNQIGQVCTIKKANVKGECKLVQDCPAAIKALSLHLYNLQICGFQGPLAIVCCEPSNNPPFITSSTTTIKPITTPRMQPSTVTPIVRVAPDDTTLALILRVGDKSRAKCLEYKQYVYSYPVLGGTPVDECKAKSGLPLIIGGELARSKEFPHMALIGYKNKTNNDKPMWLCGGSLISERFVLTAGHCLKDATYKEAEYVRIGDLVIDTNSDDASPQDFKIIKRIKHPKYFPPSRYNDIGLVKLGRDAILDSYVRPACLDIQPTINLNTNPIATGWGHTGLYSPSSKALLKVTLEYFDQEKCNTSYKSNIGISLRKGIVPTTQLCAGSHNDTKDACQGDSGGPLQVYSEDVYCMYTIVGITSFGKTCGVANIPGVYTRVYNYIEWIESIVWP</sequence>
<dbReference type="Proteomes" id="UP000801492">
    <property type="component" value="Unassembled WGS sequence"/>
</dbReference>
<keyword evidence="6" id="KW-1015">Disulfide bond</keyword>
<dbReference type="PANTHER" id="PTHR24260">
    <property type="match status" value="1"/>
</dbReference>
<evidence type="ECO:0000256" key="7">
    <source>
        <dbReference type="RuleBase" id="RU363034"/>
    </source>
</evidence>
<dbReference type="PANTHER" id="PTHR24260:SF147">
    <property type="entry name" value="EG:BACR7A4.3 PROTEIN-RELATED"/>
    <property type="match status" value="1"/>
</dbReference>
<evidence type="ECO:0000256" key="4">
    <source>
        <dbReference type="ARBA" id="ARBA00022801"/>
    </source>
</evidence>
<dbReference type="OrthoDB" id="6339452at2759"/>
<feature type="domain" description="Peptidase S1" evidence="8">
    <location>
        <begin position="195"/>
        <end position="446"/>
    </location>
</feature>